<evidence type="ECO:0000313" key="10">
    <source>
        <dbReference type="RefSeq" id="XP_039142814.1"/>
    </source>
</evidence>
<comment type="similarity">
    <text evidence="2">Belongs to the 'GDSL' lipolytic enzyme family.</text>
</comment>
<dbReference type="SUPFAM" id="SSF52266">
    <property type="entry name" value="SGNH hydrolase"/>
    <property type="match status" value="1"/>
</dbReference>
<dbReference type="RefSeq" id="XP_039142814.1">
    <property type="nucleotide sequence ID" value="XM_039286880.1"/>
</dbReference>
<dbReference type="InterPro" id="IPR051238">
    <property type="entry name" value="GDSL_esterase/lipase"/>
</dbReference>
<dbReference type="PANTHER" id="PTHR45650">
    <property type="entry name" value="GDSL-LIKE LIPASE/ACYLHYDROLASE-RELATED"/>
    <property type="match status" value="1"/>
</dbReference>
<feature type="transmembrane region" description="Helical" evidence="8">
    <location>
        <begin position="6"/>
        <end position="28"/>
    </location>
</feature>
<reference evidence="10" key="1">
    <citation type="submission" date="2025-08" db="UniProtKB">
        <authorList>
            <consortium name="RefSeq"/>
        </authorList>
    </citation>
    <scope>IDENTIFICATION</scope>
</reference>
<keyword evidence="5" id="KW-0378">Hydrolase</keyword>
<organism evidence="9 10">
    <name type="scientific">Dioscorea cayennensis subsp. rotundata</name>
    <name type="common">White Guinea yam</name>
    <name type="synonym">Dioscorea rotundata</name>
    <dbReference type="NCBI Taxonomy" id="55577"/>
    <lineage>
        <taxon>Eukaryota</taxon>
        <taxon>Viridiplantae</taxon>
        <taxon>Streptophyta</taxon>
        <taxon>Embryophyta</taxon>
        <taxon>Tracheophyta</taxon>
        <taxon>Spermatophyta</taxon>
        <taxon>Magnoliopsida</taxon>
        <taxon>Liliopsida</taxon>
        <taxon>Dioscoreales</taxon>
        <taxon>Dioscoreaceae</taxon>
        <taxon>Dioscorea</taxon>
    </lineage>
</organism>
<dbReference type="AlphaFoldDB" id="A0AB40CXP3"/>
<evidence type="ECO:0000256" key="3">
    <source>
        <dbReference type="ARBA" id="ARBA00022525"/>
    </source>
</evidence>
<accession>A0AB40CXP3</accession>
<dbReference type="GO" id="GO:0016788">
    <property type="term" value="F:hydrolase activity, acting on ester bonds"/>
    <property type="evidence" value="ECO:0007669"/>
    <property type="project" value="InterPro"/>
</dbReference>
<sequence length="373" mass="41222">MANNIIPSFLFMINIITIIFFFTCFPLSSQAALDVEGMFVFGSSLVDNGNNNYLRNSSARANYVPYGIDFPLGPSGRFSNGRNPIDVLGELLKLPSFIPPFSDPATNGHRISHGVNFASGGSGILDETGSITGEVTSMNQQIRNFEKVTLAEMGGLFDLKKNSDYLSKYLFIVGTGGNDYFLNYFTSKKKTTTLLKFTHTLIATLSCQLKRLYDLGARKFVLFSIQAMGCIPAVRDNHRVSINGSCVEAMNEAAILFNNHLKALVIKLPNSSMPHASMIFINSYKIINDIITNPKQHGFKETSKACCDLPSNGILCRRGGKACRDRNSHVFFDGLHPTDAVNQRIAYKAYASNLKTEAYPTNVKNLVHMYNSQ</sequence>
<dbReference type="InterPro" id="IPR035669">
    <property type="entry name" value="SGNH_plant_lipase-like"/>
</dbReference>
<keyword evidence="6" id="KW-0442">Lipid degradation</keyword>
<dbReference type="Proteomes" id="UP001515500">
    <property type="component" value="Chromosome 17"/>
</dbReference>
<keyword evidence="9" id="KW-1185">Reference proteome</keyword>
<evidence type="ECO:0000256" key="4">
    <source>
        <dbReference type="ARBA" id="ARBA00022729"/>
    </source>
</evidence>
<dbReference type="CDD" id="cd01837">
    <property type="entry name" value="SGNH_plant_lipase_like"/>
    <property type="match status" value="1"/>
</dbReference>
<dbReference type="Gene3D" id="3.40.50.1110">
    <property type="entry name" value="SGNH hydrolase"/>
    <property type="match status" value="1"/>
</dbReference>
<dbReference type="PANTHER" id="PTHR45650:SF2">
    <property type="entry name" value="OS06G0560700 PROTEIN"/>
    <property type="match status" value="1"/>
</dbReference>
<dbReference type="GO" id="GO:0005576">
    <property type="term" value="C:extracellular region"/>
    <property type="evidence" value="ECO:0007669"/>
    <property type="project" value="UniProtKB-SubCell"/>
</dbReference>
<gene>
    <name evidence="10" type="primary">LOC120280135</name>
</gene>
<evidence type="ECO:0000256" key="1">
    <source>
        <dbReference type="ARBA" id="ARBA00004613"/>
    </source>
</evidence>
<evidence type="ECO:0000313" key="9">
    <source>
        <dbReference type="Proteomes" id="UP001515500"/>
    </source>
</evidence>
<dbReference type="GO" id="GO:0016042">
    <property type="term" value="P:lipid catabolic process"/>
    <property type="evidence" value="ECO:0007669"/>
    <property type="project" value="UniProtKB-KW"/>
</dbReference>
<protein>
    <submittedName>
        <fullName evidence="10">GDSL esterase/lipase At1g29670-like</fullName>
    </submittedName>
</protein>
<evidence type="ECO:0000256" key="8">
    <source>
        <dbReference type="SAM" id="Phobius"/>
    </source>
</evidence>
<evidence type="ECO:0000256" key="2">
    <source>
        <dbReference type="ARBA" id="ARBA00008668"/>
    </source>
</evidence>
<keyword evidence="7" id="KW-0443">Lipid metabolism</keyword>
<comment type="subcellular location">
    <subcellularLocation>
        <location evidence="1">Secreted</location>
    </subcellularLocation>
</comment>
<keyword evidence="4" id="KW-0732">Signal</keyword>
<evidence type="ECO:0000256" key="7">
    <source>
        <dbReference type="ARBA" id="ARBA00023098"/>
    </source>
</evidence>
<proteinExistence type="inferred from homology"/>
<evidence type="ECO:0000256" key="6">
    <source>
        <dbReference type="ARBA" id="ARBA00022963"/>
    </source>
</evidence>
<keyword evidence="8" id="KW-0472">Membrane</keyword>
<dbReference type="Pfam" id="PF00657">
    <property type="entry name" value="Lipase_GDSL"/>
    <property type="match status" value="1"/>
</dbReference>
<evidence type="ECO:0000256" key="5">
    <source>
        <dbReference type="ARBA" id="ARBA00022801"/>
    </source>
</evidence>
<keyword evidence="8" id="KW-0812">Transmembrane</keyword>
<keyword evidence="8" id="KW-1133">Transmembrane helix</keyword>
<name>A0AB40CXP3_DIOCR</name>
<dbReference type="InterPro" id="IPR036514">
    <property type="entry name" value="SGNH_hydro_sf"/>
</dbReference>
<dbReference type="InterPro" id="IPR001087">
    <property type="entry name" value="GDSL"/>
</dbReference>
<keyword evidence="3" id="KW-0964">Secreted</keyword>
<dbReference type="GeneID" id="120280135"/>